<dbReference type="InterPro" id="IPR036291">
    <property type="entry name" value="NAD(P)-bd_dom_sf"/>
</dbReference>
<dbReference type="Gene3D" id="3.40.50.720">
    <property type="entry name" value="NAD(P)-binding Rossmann-like Domain"/>
    <property type="match status" value="1"/>
</dbReference>
<sequence>MSSPAASATSTAASAASTNSVLEKLGLLLVAIVVLRFTRAAMQFIYRHVLGPSALCRGSVDFAKCGKWAVVTGATDGLGKAYARQLAGRGMDVVLISRTQSKLDATADEIRAEYPGREVRCVRADFSDEDTGLVYGHVGRELHGLEVGVLVNNVGLSYPYPEYFLKAAEDQCDNGNKATAGLGPKLFDDMVRCNITSMIHMCRLVMPGMADRRKGCVINIGSSTSEIPCPLLTVYGATKKFVEKFSRELNTEYGGSGKNGFNITVQCVMPGYVATKMSKINRTSWLVPSPDKFVRSALQTTGLEPVTQGYMPHTLMVKAIALAESISKSMMSRMVLNNMLSIRARVLRTQAKKQKEAFALTQDPIESAVDN</sequence>
<dbReference type="InterPro" id="IPR051019">
    <property type="entry name" value="VLCFA-Steroid_DH"/>
</dbReference>
<evidence type="ECO:0000313" key="6">
    <source>
        <dbReference type="Proteomes" id="UP000694846"/>
    </source>
</evidence>
<dbReference type="GO" id="GO:0016491">
    <property type="term" value="F:oxidoreductase activity"/>
    <property type="evidence" value="ECO:0007669"/>
    <property type="project" value="UniProtKB-KW"/>
</dbReference>
<dbReference type="PIRSF" id="PIRSF000126">
    <property type="entry name" value="11-beta-HSD1"/>
    <property type="match status" value="1"/>
</dbReference>
<dbReference type="PRINTS" id="PR00081">
    <property type="entry name" value="GDHRDH"/>
</dbReference>
<dbReference type="SUPFAM" id="SSF51735">
    <property type="entry name" value="NAD(P)-binding Rossmann-fold domains"/>
    <property type="match status" value="1"/>
</dbReference>
<keyword evidence="2" id="KW-0521">NADP</keyword>
<dbReference type="FunFam" id="3.40.50.720:FF:000137">
    <property type="entry name" value="Hydroxysteroid (17-beta) dehydrogenase 3"/>
    <property type="match status" value="1"/>
</dbReference>
<evidence type="ECO:0000313" key="7">
    <source>
        <dbReference type="RefSeq" id="XP_025422638.1"/>
    </source>
</evidence>
<dbReference type="Pfam" id="PF00106">
    <property type="entry name" value="adh_short"/>
    <property type="match status" value="1"/>
</dbReference>
<dbReference type="InterPro" id="IPR002347">
    <property type="entry name" value="SDR_fam"/>
</dbReference>
<comment type="similarity">
    <text evidence="1 4">Belongs to the short-chain dehydrogenases/reductases (SDR) family.</text>
</comment>
<dbReference type="AlphaFoldDB" id="A0A2S2Q7I2"/>
<evidence type="ECO:0000313" key="5">
    <source>
        <dbReference type="EMBL" id="MBY73152.1"/>
    </source>
</evidence>
<dbReference type="EMBL" id="GGMS01003949">
    <property type="protein sequence ID" value="MBY73152.1"/>
    <property type="molecule type" value="Transcribed_RNA"/>
</dbReference>
<reference evidence="7 8" key="2">
    <citation type="submission" date="2025-04" db="UniProtKB">
        <authorList>
            <consortium name="RefSeq"/>
        </authorList>
    </citation>
    <scope>IDENTIFICATION</scope>
    <source>
        <tissue evidence="7 8">Whole body</tissue>
    </source>
</reference>
<dbReference type="OrthoDB" id="5545019at2759"/>
<dbReference type="Proteomes" id="UP000694846">
    <property type="component" value="Unplaced"/>
</dbReference>
<proteinExistence type="inferred from homology"/>
<dbReference type="CDD" id="cd05356">
    <property type="entry name" value="17beta-HSD1_like_SDR_c"/>
    <property type="match status" value="1"/>
</dbReference>
<dbReference type="RefSeq" id="XP_025422639.1">
    <property type="nucleotide sequence ID" value="XM_025566854.1"/>
</dbReference>
<reference evidence="5" key="1">
    <citation type="submission" date="2018-04" db="EMBL/GenBank/DDBJ databases">
        <title>Transcriptome assembly of Sipha flava.</title>
        <authorList>
            <person name="Scully E.D."/>
            <person name="Geib S.M."/>
            <person name="Palmer N.A."/>
            <person name="Koch K."/>
            <person name="Bradshaw J."/>
            <person name="Heng-Moss T."/>
            <person name="Sarath G."/>
        </authorList>
    </citation>
    <scope>NUCLEOTIDE SEQUENCE</scope>
</reference>
<dbReference type="PANTHER" id="PTHR43899:SF13">
    <property type="entry name" value="RH59310P"/>
    <property type="match status" value="1"/>
</dbReference>
<evidence type="ECO:0000313" key="8">
    <source>
        <dbReference type="RefSeq" id="XP_025422639.1"/>
    </source>
</evidence>
<accession>A0A2S2Q7I2</accession>
<protein>
    <submittedName>
        <fullName evidence="5">Estradiol 17-beta-dehydrogenase 12</fullName>
    </submittedName>
    <submittedName>
        <fullName evidence="7 8">Very-long-chain 3-oxoacyl-CoA reductase</fullName>
    </submittedName>
</protein>
<dbReference type="RefSeq" id="XP_025422638.1">
    <property type="nucleotide sequence ID" value="XM_025566853.1"/>
</dbReference>
<dbReference type="GO" id="GO:0005783">
    <property type="term" value="C:endoplasmic reticulum"/>
    <property type="evidence" value="ECO:0007669"/>
    <property type="project" value="TreeGrafter"/>
</dbReference>
<evidence type="ECO:0000256" key="2">
    <source>
        <dbReference type="ARBA" id="ARBA00022857"/>
    </source>
</evidence>
<name>A0A2S2Q7I2_9HEMI</name>
<keyword evidence="3" id="KW-0560">Oxidoreductase</keyword>
<dbReference type="PRINTS" id="PR00080">
    <property type="entry name" value="SDRFAMILY"/>
</dbReference>
<evidence type="ECO:0000256" key="4">
    <source>
        <dbReference type="RuleBase" id="RU000363"/>
    </source>
</evidence>
<evidence type="ECO:0000256" key="3">
    <source>
        <dbReference type="ARBA" id="ARBA00023002"/>
    </source>
</evidence>
<gene>
    <name evidence="5" type="primary">HSD17B12_0</name>
    <name evidence="7 8" type="synonym">LOC112692243</name>
    <name evidence="5" type="ORF">g.28026</name>
</gene>
<organism evidence="5">
    <name type="scientific">Sipha flava</name>
    <name type="common">yellow sugarcane aphid</name>
    <dbReference type="NCBI Taxonomy" id="143950"/>
    <lineage>
        <taxon>Eukaryota</taxon>
        <taxon>Metazoa</taxon>
        <taxon>Ecdysozoa</taxon>
        <taxon>Arthropoda</taxon>
        <taxon>Hexapoda</taxon>
        <taxon>Insecta</taxon>
        <taxon>Pterygota</taxon>
        <taxon>Neoptera</taxon>
        <taxon>Paraneoptera</taxon>
        <taxon>Hemiptera</taxon>
        <taxon>Sternorrhyncha</taxon>
        <taxon>Aphidomorpha</taxon>
        <taxon>Aphidoidea</taxon>
        <taxon>Aphididae</taxon>
        <taxon>Sipha</taxon>
    </lineage>
</organism>
<dbReference type="PANTHER" id="PTHR43899">
    <property type="entry name" value="RH59310P"/>
    <property type="match status" value="1"/>
</dbReference>
<keyword evidence="6" id="KW-1185">Reference proteome</keyword>
<evidence type="ECO:0000256" key="1">
    <source>
        <dbReference type="ARBA" id="ARBA00006484"/>
    </source>
</evidence>